<sequence length="435" mass="50112">MLVLFAQENNDLTNVFKNCLISDRVNNLKRLNPIEIIEFDETNNRIKTNYSQLYKLKLKATSNKSWFITQGEEGSNIAEILEVDTLLGWITLGKTYQGVLNLDIGERIEFFNPFINYEIINNRPLFKSYPNYIDNNRIGYIQTGGIIKRSSTDYVLLTPVVFRAHKSRSVYFATSSNLTDWNFNYTPLVSSKQIGFAKPNGNVFSTGNPLQLKNGNYLVLLGVELENGNYSSCYMLIDENLHIIQPPKQIKLKGWYEEGTNSFPLSITYFNGLYRLLLHKRDNNVLETEIYEYTSQNIISLLDKGSQIESINKIHSAKKETGYLHGKADDASYLIYKNNLYILIGSEESPSEYLTSLNREYGLMNLKNNTWLHDKRSPIIVNPINLNHKYPEYDWCNDHLGGFISPIIHNDYLYIFLSFGTDNPDYLISGIKVKI</sequence>
<reference evidence="2" key="1">
    <citation type="journal article" date="2019" name="Int. J. Syst. Evol. Microbiol.">
        <title>The Global Catalogue of Microorganisms (GCM) 10K type strain sequencing project: providing services to taxonomists for standard genome sequencing and annotation.</title>
        <authorList>
            <consortium name="The Broad Institute Genomics Platform"/>
            <consortium name="The Broad Institute Genome Sequencing Center for Infectious Disease"/>
            <person name="Wu L."/>
            <person name="Ma J."/>
        </authorList>
    </citation>
    <scope>NUCLEOTIDE SEQUENCE [LARGE SCALE GENOMIC DNA]</scope>
    <source>
        <strain evidence="2">CCUG 62114</strain>
    </source>
</reference>
<gene>
    <name evidence="1" type="ORF">ACFQ1O_03675</name>
</gene>
<protein>
    <submittedName>
        <fullName evidence="1">Uncharacterized protein</fullName>
    </submittedName>
</protein>
<evidence type="ECO:0000313" key="2">
    <source>
        <dbReference type="Proteomes" id="UP001596997"/>
    </source>
</evidence>
<evidence type="ECO:0000313" key="1">
    <source>
        <dbReference type="EMBL" id="MFD0963101.1"/>
    </source>
</evidence>
<proteinExistence type="predicted"/>
<comment type="caution">
    <text evidence="1">The sequence shown here is derived from an EMBL/GenBank/DDBJ whole genome shotgun (WGS) entry which is preliminary data.</text>
</comment>
<dbReference type="EMBL" id="JBHTJM010000003">
    <property type="protein sequence ID" value="MFD0963101.1"/>
    <property type="molecule type" value="Genomic_DNA"/>
</dbReference>
<dbReference type="Proteomes" id="UP001596997">
    <property type="component" value="Unassembled WGS sequence"/>
</dbReference>
<name>A0ABW3I053_9FLAO</name>
<keyword evidence="2" id="KW-1185">Reference proteome</keyword>
<accession>A0ABW3I053</accession>
<organism evidence="1 2">
    <name type="scientific">Pseudofulvibacter geojedonensis</name>
    <dbReference type="NCBI Taxonomy" id="1123758"/>
    <lineage>
        <taxon>Bacteria</taxon>
        <taxon>Pseudomonadati</taxon>
        <taxon>Bacteroidota</taxon>
        <taxon>Flavobacteriia</taxon>
        <taxon>Flavobacteriales</taxon>
        <taxon>Flavobacteriaceae</taxon>
        <taxon>Pseudofulvibacter</taxon>
    </lineage>
</organism>